<dbReference type="InterPro" id="IPR016024">
    <property type="entry name" value="ARM-type_fold"/>
</dbReference>
<dbReference type="GO" id="GO:0005634">
    <property type="term" value="C:nucleus"/>
    <property type="evidence" value="ECO:0007669"/>
    <property type="project" value="UniProtKB-SubCell"/>
</dbReference>
<dbReference type="Pfam" id="PF12460">
    <property type="entry name" value="MMS19_C"/>
    <property type="match status" value="1"/>
</dbReference>
<dbReference type="Proteomes" id="UP000000267">
    <property type="component" value="Unassembled WGS sequence"/>
</dbReference>
<dbReference type="GO" id="GO:0006281">
    <property type="term" value="P:DNA repair"/>
    <property type="evidence" value="ECO:0007669"/>
    <property type="project" value="UniProtKB-UniRule"/>
</dbReference>
<sequence length="1020" mass="116577">MQLDSVLTSYIANLGNNDAKAEEISSDIAKSINSKEIKLIAVIMALKDGFTSEEESSRKNSLRCLSDILERLDKELLSPNEVPVIFEFYKSKFEDDALMNDVLGGFDSLISMKNSSIDMSKDILGLISEKYSNDKYLAAIRYKTFKILEDIYTKFGEKYTNNIELTKLYINCFLHIASGEKDPRNLIISFRLNKIITTSFNNIDEFKEDLFDVLFCYFPISFTPPKNDPYNISSEELKFSLRSSIAATPLFAEDAFGNLIDKLTATSPNVKCDTLQTLSACIDNFGGKLCLQEWLPIWNALKFELMHNSEGGDVGVVLPNQINEDIRSSDNPYILALSVIKSLSSALLNFEISAFEKFYKHIFEELKPNFSNNKDLKQSCTILAAIASTSQEAFNPVIKSVLPLFLTNTSEVSKLKLILMNLSFFFDSYISVYGSSNLKTIEEKVAENSLEPYRDELLMILSKALTGSSDAEVTLRTLAVIQFTKLVKMKGYLTSEEVSLIVQYLTETILTDGNKNIYYASLEGLKVISEFYENIVFEVSLKRMLTLLPDNPSDTITIGSDKLVSKEIICKVILDYTNSRHILVKESICYITDKICNISTKEGTKDYSFLLISTLYSLYENNTTIITEDDADFIKAHTQDSVFKSILQNKSIYEDDLNFSLLSTICFFMQLKCSRKLHQSDFLKYNTLLIEEYQILEKPSRYMILYSKLLSSLDKKIEFHDSTIYFETTAKLLSSRYDEFTDFEKLGYLEFLMVLSNKWIDESFINDFIRWDNSEIPNLEINIWITKGLIMKNSKIAPEYLRRFIELLSDKKIGSFVAKLFEIFVVDIDSFKTYKNVSWSNNIKVLYKQKFFNDVFHVLLGEFKKQSDISLKSNYLTALSLILKHISNTLVEPFLRELIPLILEALDMPNSEVKISALETLIHSSEKNGVLITEYFNSILPLTLKLLNKHSSNIAKVRLLALELLQILAATVPLNYSIAVKDEVLRSLVPILDDPKRIVRRQCVNARQKFYELGQPTVQH</sequence>
<keyword evidence="3" id="KW-0677">Repeat</keyword>
<evidence type="ECO:0000256" key="2">
    <source>
        <dbReference type="ARBA" id="ARBA00009340"/>
    </source>
</evidence>
<evidence type="ECO:0000259" key="7">
    <source>
        <dbReference type="Pfam" id="PF14500"/>
    </source>
</evidence>
<dbReference type="OrthoDB" id="342900at2759"/>
<dbReference type="STRING" id="436907.A7THD9"/>
<dbReference type="GO" id="GO:0097361">
    <property type="term" value="C:cytosolic [4Fe-4S] assembly targeting complex"/>
    <property type="evidence" value="ECO:0007669"/>
    <property type="project" value="UniProtKB-UniRule"/>
</dbReference>
<keyword evidence="5" id="KW-0227">DNA damage</keyword>
<proteinExistence type="inferred from homology"/>
<organism evidence="9">
    <name type="scientific">Vanderwaltozyma polyspora (strain ATCC 22028 / DSM 70294 / BCRC 21397 / CBS 2163 / NBRC 10782 / NRRL Y-8283 / UCD 57-17)</name>
    <name type="common">Kluyveromyces polysporus</name>
    <dbReference type="NCBI Taxonomy" id="436907"/>
    <lineage>
        <taxon>Eukaryota</taxon>
        <taxon>Fungi</taxon>
        <taxon>Dikarya</taxon>
        <taxon>Ascomycota</taxon>
        <taxon>Saccharomycotina</taxon>
        <taxon>Saccharomycetes</taxon>
        <taxon>Saccharomycetales</taxon>
        <taxon>Saccharomycetaceae</taxon>
        <taxon>Vanderwaltozyma</taxon>
    </lineage>
</organism>
<dbReference type="RefSeq" id="XP_001646121.1">
    <property type="nucleotide sequence ID" value="XM_001646071.1"/>
</dbReference>
<comment type="similarity">
    <text evidence="2 5">Belongs to the MET18/MMS19 family.</text>
</comment>
<comment type="function">
    <text evidence="5">Key component of the cytosolic iron-sulfur protein assembly (CIA) complex, a multiprotein complex that mediates the incorporation of iron-sulfur cluster into apoproteins specifically involved in DNA metabolism and genomic integrity. In the CIA complex, MMS19 acts as an adapter between early-acting CIA components and a subset of cellular target iron-sulfur proteins.</text>
</comment>
<dbReference type="HOGENOM" id="CLU_005943_1_0_1"/>
<dbReference type="InterPro" id="IPR029240">
    <property type="entry name" value="MMS19_N"/>
</dbReference>
<dbReference type="KEGG" id="vpo:Kpol_1039p12"/>
<dbReference type="GO" id="GO:0051604">
    <property type="term" value="P:protein maturation"/>
    <property type="evidence" value="ECO:0007669"/>
    <property type="project" value="UniProtKB-UniRule"/>
</dbReference>
<feature type="domain" description="MMS19 N-terminal" evidence="7">
    <location>
        <begin position="44"/>
        <end position="307"/>
    </location>
</feature>
<dbReference type="PANTHER" id="PTHR12891:SF0">
    <property type="entry name" value="MMS19 NUCLEOTIDE EXCISION REPAIR PROTEIN HOMOLOG"/>
    <property type="match status" value="1"/>
</dbReference>
<dbReference type="OMA" id="FSFMPEF"/>
<dbReference type="InterPro" id="IPR024687">
    <property type="entry name" value="MMS19_C"/>
</dbReference>
<dbReference type="InterPro" id="IPR011989">
    <property type="entry name" value="ARM-like"/>
</dbReference>
<evidence type="ECO:0000313" key="9">
    <source>
        <dbReference type="Proteomes" id="UP000000267"/>
    </source>
</evidence>
<dbReference type="PANTHER" id="PTHR12891">
    <property type="entry name" value="DNA REPAIR/TRANSCRIPTION PROTEIN MET18/MMS19"/>
    <property type="match status" value="1"/>
</dbReference>
<evidence type="ECO:0000313" key="8">
    <source>
        <dbReference type="EMBL" id="EDO18263.1"/>
    </source>
</evidence>
<dbReference type="Pfam" id="PF14500">
    <property type="entry name" value="MMS19_N"/>
    <property type="match status" value="1"/>
</dbReference>
<dbReference type="PhylomeDB" id="A7THD9"/>
<dbReference type="EMBL" id="DS480391">
    <property type="protein sequence ID" value="EDO18263.1"/>
    <property type="molecule type" value="Genomic_DNA"/>
</dbReference>
<gene>
    <name evidence="8" type="ORF">Kpol_1039p12</name>
</gene>
<dbReference type="GeneID" id="5546540"/>
<keyword evidence="5" id="KW-0234">DNA repair</keyword>
<evidence type="ECO:0000256" key="3">
    <source>
        <dbReference type="ARBA" id="ARBA00022737"/>
    </source>
</evidence>
<protein>
    <recommendedName>
        <fullName evidence="5">MMS19 nucleotide excision repair protein</fullName>
    </recommendedName>
</protein>
<dbReference type="InParanoid" id="A7THD9"/>
<evidence type="ECO:0000256" key="4">
    <source>
        <dbReference type="ARBA" id="ARBA00023242"/>
    </source>
</evidence>
<evidence type="ECO:0000256" key="1">
    <source>
        <dbReference type="ARBA" id="ARBA00004123"/>
    </source>
</evidence>
<name>A7THD9_VANPO</name>
<dbReference type="eggNOG" id="KOG1967">
    <property type="taxonomic scope" value="Eukaryota"/>
</dbReference>
<dbReference type="InterPro" id="IPR039920">
    <property type="entry name" value="MMS19"/>
</dbReference>
<accession>A7THD9</accession>
<keyword evidence="4 5" id="KW-0539">Nucleus</keyword>
<dbReference type="Gene3D" id="1.25.10.10">
    <property type="entry name" value="Leucine-rich Repeat Variant"/>
    <property type="match status" value="2"/>
</dbReference>
<dbReference type="AlphaFoldDB" id="A7THD9"/>
<feature type="domain" description="MMS19 C-terminal" evidence="6">
    <location>
        <begin position="570"/>
        <end position="969"/>
    </location>
</feature>
<reference evidence="8 9" key="1">
    <citation type="journal article" date="2007" name="Proc. Natl. Acad. Sci. U.S.A.">
        <title>Independent sorting-out of thousands of duplicated gene pairs in two yeast species descended from a whole-genome duplication.</title>
        <authorList>
            <person name="Scannell D.R."/>
            <person name="Frank A.C."/>
            <person name="Conant G.C."/>
            <person name="Byrne K.P."/>
            <person name="Woolfit M."/>
            <person name="Wolfe K.H."/>
        </authorList>
    </citation>
    <scope>NUCLEOTIDE SEQUENCE [LARGE SCALE GENOMIC DNA]</scope>
    <source>
        <strain evidence="9">ATCC 22028 / DSM 70294 / BCRC 21397 / CBS 2163 / NBRC 10782 / NRRL Y-8283 / UCD 57-17</strain>
    </source>
</reference>
<comment type="subcellular location">
    <subcellularLocation>
        <location evidence="1 5">Nucleus</location>
    </subcellularLocation>
</comment>
<dbReference type="FunCoup" id="A7THD9">
    <property type="interactions" value="997"/>
</dbReference>
<evidence type="ECO:0000256" key="5">
    <source>
        <dbReference type="RuleBase" id="RU367072"/>
    </source>
</evidence>
<evidence type="ECO:0000259" key="6">
    <source>
        <dbReference type="Pfam" id="PF12460"/>
    </source>
</evidence>
<dbReference type="SUPFAM" id="SSF48371">
    <property type="entry name" value="ARM repeat"/>
    <property type="match status" value="1"/>
</dbReference>
<dbReference type="GO" id="GO:0016226">
    <property type="term" value="P:iron-sulfur cluster assembly"/>
    <property type="evidence" value="ECO:0007669"/>
    <property type="project" value="UniProtKB-UniRule"/>
</dbReference>
<keyword evidence="9" id="KW-1185">Reference proteome</keyword>